<dbReference type="STRING" id="520822.A0A195AU96"/>
<dbReference type="AlphaFoldDB" id="A0A195AU96"/>
<evidence type="ECO:0000256" key="2">
    <source>
        <dbReference type="SAM" id="SignalP"/>
    </source>
</evidence>
<feature type="signal peptide" evidence="2">
    <location>
        <begin position="1"/>
        <end position="30"/>
    </location>
</feature>
<feature type="compositionally biased region" description="Basic and acidic residues" evidence="1">
    <location>
        <begin position="213"/>
        <end position="227"/>
    </location>
</feature>
<sequence length="326" mass="35771">TAGAADSPPVCGILVVALRVVAVIVGSIDARHPSSHIVRVLGKSVAFLDATALCRGVAAGERENPFVSWVSAAVNVNTTKAYESISPRLRERTKELRGYESICFLGAEVGGAWSCCLPCAGGGGGGGGVDVSGATPETKKSSLLKHQYQQPHQQQRSQQHEHQQQQKVLQQEKQYLYQPPKRICVAQFKERAPLGDLDEDLDDLDDEEKECELRIGEEEDYGREGTQHRLSPRLHDIEEEDDEEGRHIRERPYQPKKSPTPSGSRSGWRSRRSITTAGAPGGHQHHVIATAAATAQARMQAEQGSIGELRGYHNLRSRRHTLANVR</sequence>
<feature type="compositionally biased region" description="Basic and acidic residues" evidence="1">
    <location>
        <begin position="244"/>
        <end position="253"/>
    </location>
</feature>
<feature type="compositionally biased region" description="Low complexity" evidence="1">
    <location>
        <begin position="144"/>
        <end position="157"/>
    </location>
</feature>
<keyword evidence="4" id="KW-1185">Reference proteome</keyword>
<accession>A0A195AU96</accession>
<name>A0A195AU96_9HYME</name>
<feature type="region of interest" description="Disordered" evidence="1">
    <location>
        <begin position="213"/>
        <end position="284"/>
    </location>
</feature>
<reference evidence="3 4" key="1">
    <citation type="submission" date="2015-09" db="EMBL/GenBank/DDBJ databases">
        <title>Atta colombica WGS genome.</title>
        <authorList>
            <person name="Nygaard S."/>
            <person name="Hu H."/>
            <person name="Boomsma J."/>
            <person name="Zhang G."/>
        </authorList>
    </citation>
    <scope>NUCLEOTIDE SEQUENCE [LARGE SCALE GENOMIC DNA]</scope>
    <source>
        <strain evidence="3">Treedump-2</strain>
        <tissue evidence="3">Whole body</tissue>
    </source>
</reference>
<gene>
    <name evidence="3" type="ORF">ALC53_13873</name>
</gene>
<dbReference type="Proteomes" id="UP000078540">
    <property type="component" value="Unassembled WGS sequence"/>
</dbReference>
<evidence type="ECO:0000256" key="1">
    <source>
        <dbReference type="SAM" id="MobiDB-lite"/>
    </source>
</evidence>
<feature type="non-terminal residue" evidence="3">
    <location>
        <position position="1"/>
    </location>
</feature>
<keyword evidence="2" id="KW-0732">Signal</keyword>
<evidence type="ECO:0000313" key="3">
    <source>
        <dbReference type="EMBL" id="KYM75808.1"/>
    </source>
</evidence>
<organism evidence="3 4">
    <name type="scientific">Atta colombica</name>
    <dbReference type="NCBI Taxonomy" id="520822"/>
    <lineage>
        <taxon>Eukaryota</taxon>
        <taxon>Metazoa</taxon>
        <taxon>Ecdysozoa</taxon>
        <taxon>Arthropoda</taxon>
        <taxon>Hexapoda</taxon>
        <taxon>Insecta</taxon>
        <taxon>Pterygota</taxon>
        <taxon>Neoptera</taxon>
        <taxon>Endopterygota</taxon>
        <taxon>Hymenoptera</taxon>
        <taxon>Apocrita</taxon>
        <taxon>Aculeata</taxon>
        <taxon>Formicoidea</taxon>
        <taxon>Formicidae</taxon>
        <taxon>Myrmicinae</taxon>
        <taxon>Atta</taxon>
    </lineage>
</organism>
<feature type="chain" id="PRO_5008269128" evidence="2">
    <location>
        <begin position="31"/>
        <end position="326"/>
    </location>
</feature>
<proteinExistence type="predicted"/>
<dbReference type="EMBL" id="KQ976738">
    <property type="protein sequence ID" value="KYM75808.1"/>
    <property type="molecule type" value="Genomic_DNA"/>
</dbReference>
<feature type="region of interest" description="Disordered" evidence="1">
    <location>
        <begin position="130"/>
        <end position="169"/>
    </location>
</feature>
<evidence type="ECO:0000313" key="4">
    <source>
        <dbReference type="Proteomes" id="UP000078540"/>
    </source>
</evidence>
<protein>
    <submittedName>
        <fullName evidence="3">Uncharacterized protein</fullName>
    </submittedName>
</protein>